<keyword evidence="6" id="KW-1133">Transmembrane helix</keyword>
<dbReference type="GO" id="GO:0005886">
    <property type="term" value="C:plasma membrane"/>
    <property type="evidence" value="ECO:0007669"/>
    <property type="project" value="TreeGrafter"/>
</dbReference>
<evidence type="ECO:0000256" key="6">
    <source>
        <dbReference type="SAM" id="Phobius"/>
    </source>
</evidence>
<evidence type="ECO:0000256" key="5">
    <source>
        <dbReference type="SAM" id="MobiDB-lite"/>
    </source>
</evidence>
<dbReference type="Gene3D" id="1.10.287.950">
    <property type="entry name" value="Methyl-accepting chemotaxis protein"/>
    <property type="match status" value="1"/>
</dbReference>
<organism evidence="9 10">
    <name type="scientific">Desulfuromonas soudanensis</name>
    <dbReference type="NCBI Taxonomy" id="1603606"/>
    <lineage>
        <taxon>Bacteria</taxon>
        <taxon>Pseudomonadati</taxon>
        <taxon>Thermodesulfobacteriota</taxon>
        <taxon>Desulfuromonadia</taxon>
        <taxon>Desulfuromonadales</taxon>
        <taxon>Desulfuromonadaceae</taxon>
        <taxon>Desulfuromonas</taxon>
    </lineage>
</organism>
<dbReference type="STRING" id="1603606.DSOUD_1429"/>
<gene>
    <name evidence="9" type="ORF">DSOUD_1429</name>
</gene>
<keyword evidence="6" id="KW-0472">Membrane</keyword>
<dbReference type="GO" id="GO:0004888">
    <property type="term" value="F:transmembrane signaling receptor activity"/>
    <property type="evidence" value="ECO:0007669"/>
    <property type="project" value="TreeGrafter"/>
</dbReference>
<feature type="domain" description="HAMP" evidence="8">
    <location>
        <begin position="388"/>
        <end position="440"/>
    </location>
</feature>
<feature type="transmembrane region" description="Helical" evidence="6">
    <location>
        <begin position="364"/>
        <end position="386"/>
    </location>
</feature>
<dbReference type="SUPFAM" id="SSF58104">
    <property type="entry name" value="Methyl-accepting chemotaxis protein (MCP) signaling domain"/>
    <property type="match status" value="1"/>
</dbReference>
<dbReference type="SMART" id="SM00304">
    <property type="entry name" value="HAMP"/>
    <property type="match status" value="1"/>
</dbReference>
<feature type="coiled-coil region" evidence="4">
    <location>
        <begin position="670"/>
        <end position="708"/>
    </location>
</feature>
<dbReference type="KEGG" id="des:DSOUD_1429"/>
<protein>
    <submittedName>
        <fullName evidence="9">Methyl-accepting chemotaxis protein</fullName>
    </submittedName>
</protein>
<dbReference type="GO" id="GO:0006935">
    <property type="term" value="P:chemotaxis"/>
    <property type="evidence" value="ECO:0007669"/>
    <property type="project" value="UniProtKB-KW"/>
</dbReference>
<dbReference type="Pfam" id="PF00672">
    <property type="entry name" value="HAMP"/>
    <property type="match status" value="1"/>
</dbReference>
<dbReference type="InterPro" id="IPR051310">
    <property type="entry name" value="MCP_chemotaxis"/>
</dbReference>
<dbReference type="Gene3D" id="6.10.340.10">
    <property type="match status" value="1"/>
</dbReference>
<name>A0A0M4D0S1_9BACT</name>
<dbReference type="InterPro" id="IPR003660">
    <property type="entry name" value="HAMP_dom"/>
</dbReference>
<dbReference type="PROSITE" id="PS50885">
    <property type="entry name" value="HAMP"/>
    <property type="match status" value="1"/>
</dbReference>
<dbReference type="PROSITE" id="PS50111">
    <property type="entry name" value="CHEMOTAXIS_TRANSDUC_2"/>
    <property type="match status" value="1"/>
</dbReference>
<dbReference type="SMART" id="SM00283">
    <property type="entry name" value="MA"/>
    <property type="match status" value="1"/>
</dbReference>
<evidence type="ECO:0000256" key="3">
    <source>
        <dbReference type="PROSITE-ProRule" id="PRU00284"/>
    </source>
</evidence>
<reference evidence="9 10" key="1">
    <citation type="submission" date="2015-07" db="EMBL/GenBank/DDBJ databases">
        <title>Isolation and Genomic Characterization of a Novel Halophilic Metal-Reducing Deltaproteobacterium from the Deep Subsurface.</title>
        <authorList>
            <person name="Badalamenti J.P."/>
            <person name="Summers Z.M."/>
            <person name="Gralnick J.A."/>
            <person name="Bond D.R."/>
        </authorList>
    </citation>
    <scope>NUCLEOTIDE SEQUENCE [LARGE SCALE GENOMIC DNA]</scope>
    <source>
        <strain evidence="9 10">WTL</strain>
    </source>
</reference>
<evidence type="ECO:0000313" key="9">
    <source>
        <dbReference type="EMBL" id="ALC16208.1"/>
    </source>
</evidence>
<comment type="similarity">
    <text evidence="2">Belongs to the methyl-accepting chemotaxis (MCP) protein family.</text>
</comment>
<proteinExistence type="inferred from homology"/>
<keyword evidence="10" id="KW-1185">Reference proteome</keyword>
<sequence length="789" mass="83429">MKWQDLKIGTKLAVGFGCLLLLVATAGIVGFSGLRTVGHSLTVISEEEAPLVDAAMEMKISLMQAMTAMDEFMAATSVIASDDVSQLGVIEERYQAALTSFDIAATAILDGGELEGGTRIIKTDNAALASLVRKADETHNGRYQSAAREMMQDGRDLLVKKGEADAAMKSMEGVFDEVSGDVATVEKMLQKEIAKLSAEAHIGAAAQAILREEVPLADMINEIKSDLTLTRVFIEEFVQSRDLVELGEIEEKYRQTVAAFDRDVSAILNGGVVDGVTIFATDNAAIREAVRELDQNHEGFQKSAAALMAAQRAMVEKSAQTAAVMAQLDQAGADAEMMLTEVEKLTGEEMTAAKESGRASTQNAIAVLISVLAGAILLGIFLGVIITRAITGPIDKGVKLAEEIARGDFSLRLNLKRNDEIGDLAKALDNMSDNLQRAADVAEQIARGDLGVEVKLASDKDQLGRALESMGTILNDVIGQVKVAGDNVTSGSLAMSASSQEMSQGASEQAAAAEEASASIEQMSANIRQNAENALQTEKIAVKAAEDTREGGIAVKETVGAMKQIAQKIMIIEEIARQTNLLALNAAIEAARAGDHGKGFAVVAAEVRKLAERSQIAAGEIGGLSTSSVEVAERAGKLLDIIVPNIQKTAELVQEISAASREQDAGAEQISKAIQQLDTVIQQNASASEEIASTAEELSSQSEQLQEMIAFFTLAGTVKGQGGKRLGSALSKQSASEQKLRIAPVQKSENKANGAPGLSLKKGYNGLLDGVSLNLDGRDDKLDDEFMSY</sequence>
<evidence type="ECO:0000256" key="2">
    <source>
        <dbReference type="ARBA" id="ARBA00029447"/>
    </source>
</evidence>
<dbReference type="Proteomes" id="UP000057158">
    <property type="component" value="Chromosome"/>
</dbReference>
<dbReference type="GO" id="GO:0007165">
    <property type="term" value="P:signal transduction"/>
    <property type="evidence" value="ECO:0007669"/>
    <property type="project" value="UniProtKB-KW"/>
</dbReference>
<evidence type="ECO:0000259" key="8">
    <source>
        <dbReference type="PROSITE" id="PS50885"/>
    </source>
</evidence>
<accession>A0A0M4D0S1</accession>
<dbReference type="EMBL" id="CP010802">
    <property type="protein sequence ID" value="ALC16208.1"/>
    <property type="molecule type" value="Genomic_DNA"/>
</dbReference>
<evidence type="ECO:0000256" key="4">
    <source>
        <dbReference type="SAM" id="Coils"/>
    </source>
</evidence>
<dbReference type="InterPro" id="IPR004089">
    <property type="entry name" value="MCPsignal_dom"/>
</dbReference>
<keyword evidence="1" id="KW-0145">Chemotaxis</keyword>
<dbReference type="RefSeq" id="WP_053550342.1">
    <property type="nucleotide sequence ID" value="NZ_CP010802.1"/>
</dbReference>
<keyword evidence="4" id="KW-0175">Coiled coil</keyword>
<evidence type="ECO:0000259" key="7">
    <source>
        <dbReference type="PROSITE" id="PS50111"/>
    </source>
</evidence>
<keyword evidence="6" id="KW-0812">Transmembrane</keyword>
<feature type="region of interest" description="Disordered" evidence="5">
    <location>
        <begin position="494"/>
        <end position="515"/>
    </location>
</feature>
<dbReference type="PANTHER" id="PTHR43531">
    <property type="entry name" value="PROTEIN ICFG"/>
    <property type="match status" value="1"/>
</dbReference>
<dbReference type="CDD" id="cd06225">
    <property type="entry name" value="HAMP"/>
    <property type="match status" value="1"/>
</dbReference>
<keyword evidence="3" id="KW-0807">Transducer</keyword>
<evidence type="ECO:0000256" key="1">
    <source>
        <dbReference type="ARBA" id="ARBA00022500"/>
    </source>
</evidence>
<feature type="domain" description="Methyl-accepting transducer" evidence="7">
    <location>
        <begin position="484"/>
        <end position="699"/>
    </location>
</feature>
<dbReference type="Pfam" id="PF00015">
    <property type="entry name" value="MCPsignal"/>
    <property type="match status" value="1"/>
</dbReference>
<dbReference type="OrthoDB" id="5415757at2"/>
<dbReference type="PANTHER" id="PTHR43531:SF11">
    <property type="entry name" value="METHYL-ACCEPTING CHEMOTAXIS PROTEIN 3"/>
    <property type="match status" value="1"/>
</dbReference>
<dbReference type="AlphaFoldDB" id="A0A0M4D0S1"/>
<evidence type="ECO:0000313" key="10">
    <source>
        <dbReference type="Proteomes" id="UP000057158"/>
    </source>
</evidence>
<dbReference type="PATRIC" id="fig|1603606.3.peg.1558"/>